<organism evidence="2 3">
    <name type="scientific">Mycena metata</name>
    <dbReference type="NCBI Taxonomy" id="1033252"/>
    <lineage>
        <taxon>Eukaryota</taxon>
        <taxon>Fungi</taxon>
        <taxon>Dikarya</taxon>
        <taxon>Basidiomycota</taxon>
        <taxon>Agaricomycotina</taxon>
        <taxon>Agaricomycetes</taxon>
        <taxon>Agaricomycetidae</taxon>
        <taxon>Agaricales</taxon>
        <taxon>Marasmiineae</taxon>
        <taxon>Mycenaceae</taxon>
        <taxon>Mycena</taxon>
    </lineage>
</organism>
<evidence type="ECO:0000313" key="2">
    <source>
        <dbReference type="EMBL" id="KAJ7759939.1"/>
    </source>
</evidence>
<proteinExistence type="predicted"/>
<comment type="caution">
    <text evidence="2">The sequence shown here is derived from an EMBL/GenBank/DDBJ whole genome shotgun (WGS) entry which is preliminary data.</text>
</comment>
<sequence>MSDNPTRCLGRDSDNNQCICKRATETEVVEGRTVCCNCGHIESAHPEPVGAGAGALIKKFQAAGKLPSSTPSTSAPSGSKPKATIVEAKSETNANLTKKRKSKTDTEPPVNAKKAKQIKAEVILSSVFPIMVTHDIFSLAKTTRSAKLSFLFAAPQ</sequence>
<dbReference type="AlphaFoldDB" id="A0AAD7JCU7"/>
<evidence type="ECO:0000256" key="1">
    <source>
        <dbReference type="SAM" id="MobiDB-lite"/>
    </source>
</evidence>
<protein>
    <submittedName>
        <fullName evidence="2">Uncharacterized protein</fullName>
    </submittedName>
</protein>
<accession>A0AAD7JCU7</accession>
<evidence type="ECO:0000313" key="3">
    <source>
        <dbReference type="Proteomes" id="UP001215598"/>
    </source>
</evidence>
<dbReference type="Proteomes" id="UP001215598">
    <property type="component" value="Unassembled WGS sequence"/>
</dbReference>
<keyword evidence="3" id="KW-1185">Reference proteome</keyword>
<feature type="region of interest" description="Disordered" evidence="1">
    <location>
        <begin position="64"/>
        <end position="112"/>
    </location>
</feature>
<name>A0AAD7JCU7_9AGAR</name>
<feature type="compositionally biased region" description="Low complexity" evidence="1">
    <location>
        <begin position="67"/>
        <end position="83"/>
    </location>
</feature>
<gene>
    <name evidence="2" type="ORF">B0H16DRAFT_1533079</name>
</gene>
<dbReference type="EMBL" id="JARKIB010000038">
    <property type="protein sequence ID" value="KAJ7759939.1"/>
    <property type="molecule type" value="Genomic_DNA"/>
</dbReference>
<reference evidence="2" key="1">
    <citation type="submission" date="2023-03" db="EMBL/GenBank/DDBJ databases">
        <title>Massive genome expansion in bonnet fungi (Mycena s.s.) driven by repeated elements and novel gene families across ecological guilds.</title>
        <authorList>
            <consortium name="Lawrence Berkeley National Laboratory"/>
            <person name="Harder C.B."/>
            <person name="Miyauchi S."/>
            <person name="Viragh M."/>
            <person name="Kuo A."/>
            <person name="Thoen E."/>
            <person name="Andreopoulos B."/>
            <person name="Lu D."/>
            <person name="Skrede I."/>
            <person name="Drula E."/>
            <person name="Henrissat B."/>
            <person name="Morin E."/>
            <person name="Kohler A."/>
            <person name="Barry K."/>
            <person name="LaButti K."/>
            <person name="Morin E."/>
            <person name="Salamov A."/>
            <person name="Lipzen A."/>
            <person name="Mereny Z."/>
            <person name="Hegedus B."/>
            <person name="Baldrian P."/>
            <person name="Stursova M."/>
            <person name="Weitz H."/>
            <person name="Taylor A."/>
            <person name="Grigoriev I.V."/>
            <person name="Nagy L.G."/>
            <person name="Martin F."/>
            <person name="Kauserud H."/>
        </authorList>
    </citation>
    <scope>NUCLEOTIDE SEQUENCE</scope>
    <source>
        <strain evidence="2">CBHHK182m</strain>
    </source>
</reference>